<evidence type="ECO:0000313" key="2">
    <source>
        <dbReference type="Proteomes" id="UP001250181"/>
    </source>
</evidence>
<dbReference type="RefSeq" id="WP_315877517.1">
    <property type="nucleotide sequence ID" value="NZ_JAWCTQ010000009.1"/>
</dbReference>
<keyword evidence="2" id="KW-1185">Reference proteome</keyword>
<dbReference type="EMBL" id="JAWCTQ010000009">
    <property type="protein sequence ID" value="MDT9682432.1"/>
    <property type="molecule type" value="Genomic_DNA"/>
</dbReference>
<gene>
    <name evidence="1" type="ORF">RND61_10180</name>
</gene>
<proteinExistence type="predicted"/>
<comment type="caution">
    <text evidence="1">The sequence shown here is derived from an EMBL/GenBank/DDBJ whole genome shotgun (WGS) entry which is preliminary data.</text>
</comment>
<name>A0ABU3QJ82_9ACTN</name>
<dbReference type="Proteomes" id="UP001250181">
    <property type="component" value="Unassembled WGS sequence"/>
</dbReference>
<evidence type="ECO:0000313" key="1">
    <source>
        <dbReference type="EMBL" id="MDT9682432.1"/>
    </source>
</evidence>
<sequence>MADRPGRVVNTRHESVWIGDTKGGVECVRPGTVVDTWLGTLETVRIDDSVECRLI</sequence>
<protein>
    <submittedName>
        <fullName evidence="1">Uncharacterized protein</fullName>
    </submittedName>
</protein>
<accession>A0ABU3QJ82</accession>
<reference evidence="1 2" key="1">
    <citation type="submission" date="2023-09" db="EMBL/GenBank/DDBJ databases">
        <title>Streptomyces sp. nov.: A antagonism against Alternaria gaisen Producing Streptochlin, Isolated from Tamarix root soil.</title>
        <authorList>
            <person name="Chen Y."/>
        </authorList>
    </citation>
    <scope>NUCLEOTIDE SEQUENCE [LARGE SCALE GENOMIC DNA]</scope>
    <source>
        <strain evidence="1 2">TRM76323</strain>
    </source>
</reference>
<organism evidence="1 2">
    <name type="scientific">Streptomyces tamarix</name>
    <dbReference type="NCBI Taxonomy" id="3078565"/>
    <lineage>
        <taxon>Bacteria</taxon>
        <taxon>Bacillati</taxon>
        <taxon>Actinomycetota</taxon>
        <taxon>Actinomycetes</taxon>
        <taxon>Kitasatosporales</taxon>
        <taxon>Streptomycetaceae</taxon>
        <taxon>Streptomyces</taxon>
    </lineage>
</organism>